<protein>
    <submittedName>
        <fullName evidence="1">Uncharacterized protein</fullName>
    </submittedName>
</protein>
<gene>
    <name evidence="1" type="ORF">DGAL_LOCUS342</name>
</gene>
<evidence type="ECO:0000313" key="2">
    <source>
        <dbReference type="Proteomes" id="UP000789390"/>
    </source>
</evidence>
<organism evidence="1 2">
    <name type="scientific">Daphnia galeata</name>
    <dbReference type="NCBI Taxonomy" id="27404"/>
    <lineage>
        <taxon>Eukaryota</taxon>
        <taxon>Metazoa</taxon>
        <taxon>Ecdysozoa</taxon>
        <taxon>Arthropoda</taxon>
        <taxon>Crustacea</taxon>
        <taxon>Branchiopoda</taxon>
        <taxon>Diplostraca</taxon>
        <taxon>Cladocera</taxon>
        <taxon>Anomopoda</taxon>
        <taxon>Daphniidae</taxon>
        <taxon>Daphnia</taxon>
    </lineage>
</organism>
<dbReference type="AlphaFoldDB" id="A0A8J2R9S6"/>
<proteinExistence type="predicted"/>
<dbReference type="Proteomes" id="UP000789390">
    <property type="component" value="Unassembled WGS sequence"/>
</dbReference>
<evidence type="ECO:0000313" key="1">
    <source>
        <dbReference type="EMBL" id="CAH0098293.1"/>
    </source>
</evidence>
<comment type="caution">
    <text evidence="1">The sequence shown here is derived from an EMBL/GenBank/DDBJ whole genome shotgun (WGS) entry which is preliminary data.</text>
</comment>
<keyword evidence="2" id="KW-1185">Reference proteome</keyword>
<accession>A0A8J2R9S6</accession>
<dbReference type="EMBL" id="CAKKLH010000001">
    <property type="protein sequence ID" value="CAH0098293.1"/>
    <property type="molecule type" value="Genomic_DNA"/>
</dbReference>
<reference evidence="1" key="1">
    <citation type="submission" date="2021-11" db="EMBL/GenBank/DDBJ databases">
        <authorList>
            <person name="Schell T."/>
        </authorList>
    </citation>
    <scope>NUCLEOTIDE SEQUENCE</scope>
    <source>
        <strain evidence="1">M5</strain>
    </source>
</reference>
<sequence length="103" mass="11700">MHSSVGQFPNLPSSFTSWFLRLPRRATPSLWCACAPCFLTELLVCEGQLHKRSLQPSPSRSLKPSRIVFSERLLRSRHSSTCYPPSYAVSRPFVVPLQLPSQR</sequence>
<name>A0A8J2R9S6_9CRUS</name>